<gene>
    <name evidence="1" type="ORF">QE152_g26538</name>
</gene>
<accession>A0AAW1JYK5</accession>
<name>A0AAW1JYK5_POPJA</name>
<reference evidence="1 2" key="1">
    <citation type="journal article" date="2024" name="BMC Genomics">
        <title>De novo assembly and annotation of Popillia japonica's genome with initial clues to its potential as an invasive pest.</title>
        <authorList>
            <person name="Cucini C."/>
            <person name="Boschi S."/>
            <person name="Funari R."/>
            <person name="Cardaioli E."/>
            <person name="Iannotti N."/>
            <person name="Marturano G."/>
            <person name="Paoli F."/>
            <person name="Bruttini M."/>
            <person name="Carapelli A."/>
            <person name="Frati F."/>
            <person name="Nardi F."/>
        </authorList>
    </citation>
    <scope>NUCLEOTIDE SEQUENCE [LARGE SCALE GENOMIC DNA]</scope>
    <source>
        <strain evidence="1">DMR45628</strain>
    </source>
</reference>
<comment type="caution">
    <text evidence="1">The sequence shown here is derived from an EMBL/GenBank/DDBJ whole genome shotgun (WGS) entry which is preliminary data.</text>
</comment>
<evidence type="ECO:0000313" key="2">
    <source>
        <dbReference type="Proteomes" id="UP001458880"/>
    </source>
</evidence>
<sequence>MDAVEAIKDRRVLKQLTSHSSTDVDAMDAVEAIKDRRVLKQLMVLQRVMVNLHTYIHWNIELKKSVRLFSLAKSDAINAIQGYIMNLVFG</sequence>
<organism evidence="1 2">
    <name type="scientific">Popillia japonica</name>
    <name type="common">Japanese beetle</name>
    <dbReference type="NCBI Taxonomy" id="7064"/>
    <lineage>
        <taxon>Eukaryota</taxon>
        <taxon>Metazoa</taxon>
        <taxon>Ecdysozoa</taxon>
        <taxon>Arthropoda</taxon>
        <taxon>Hexapoda</taxon>
        <taxon>Insecta</taxon>
        <taxon>Pterygota</taxon>
        <taxon>Neoptera</taxon>
        <taxon>Endopterygota</taxon>
        <taxon>Coleoptera</taxon>
        <taxon>Polyphaga</taxon>
        <taxon>Scarabaeiformia</taxon>
        <taxon>Scarabaeidae</taxon>
        <taxon>Rutelinae</taxon>
        <taxon>Popillia</taxon>
    </lineage>
</organism>
<protein>
    <submittedName>
        <fullName evidence="1">Uncharacterized protein</fullName>
    </submittedName>
</protein>
<dbReference type="AlphaFoldDB" id="A0AAW1JYK5"/>
<evidence type="ECO:0000313" key="1">
    <source>
        <dbReference type="EMBL" id="KAK9709624.1"/>
    </source>
</evidence>
<dbReference type="EMBL" id="JASPKY010000306">
    <property type="protein sequence ID" value="KAK9709624.1"/>
    <property type="molecule type" value="Genomic_DNA"/>
</dbReference>
<keyword evidence="2" id="KW-1185">Reference proteome</keyword>
<dbReference type="Proteomes" id="UP001458880">
    <property type="component" value="Unassembled WGS sequence"/>
</dbReference>
<proteinExistence type="predicted"/>